<feature type="transmembrane region" description="Helical" evidence="10">
    <location>
        <begin position="278"/>
        <end position="296"/>
    </location>
</feature>
<feature type="transmembrane region" description="Helical" evidence="10">
    <location>
        <begin position="302"/>
        <end position="325"/>
    </location>
</feature>
<keyword evidence="8 10" id="KW-0472">Membrane</keyword>
<dbReference type="PANTHER" id="PTHR45138:SF9">
    <property type="entry name" value="DIGUANYLATE CYCLASE DGCM-RELATED"/>
    <property type="match status" value="1"/>
</dbReference>
<dbReference type="Gene3D" id="3.30.70.270">
    <property type="match status" value="1"/>
</dbReference>
<dbReference type="FunFam" id="3.30.70.270:FF:000001">
    <property type="entry name" value="Diguanylate cyclase domain protein"/>
    <property type="match status" value="1"/>
</dbReference>
<keyword evidence="7 10" id="KW-1133">Transmembrane helix</keyword>
<evidence type="ECO:0000256" key="1">
    <source>
        <dbReference type="ARBA" id="ARBA00001946"/>
    </source>
</evidence>
<feature type="transmembrane region" description="Helical" evidence="10">
    <location>
        <begin position="181"/>
        <end position="207"/>
    </location>
</feature>
<dbReference type="GO" id="GO:0052621">
    <property type="term" value="F:diguanylate cyclase activity"/>
    <property type="evidence" value="ECO:0007669"/>
    <property type="project" value="UniProtKB-EC"/>
</dbReference>
<reference evidence="12 13" key="1">
    <citation type="submission" date="2018-11" db="EMBL/GenBank/DDBJ databases">
        <title>Genomic Encyclopedia of Type Strains, Phase IV (KMG-IV): sequencing the most valuable type-strain genomes for metagenomic binning, comparative biology and taxonomic classification.</title>
        <authorList>
            <person name="Goeker M."/>
        </authorList>
    </citation>
    <scope>NUCLEOTIDE SEQUENCE [LARGE SCALE GENOMIC DNA]</scope>
    <source>
        <strain evidence="12 13">DSM 21945</strain>
    </source>
</reference>
<protein>
    <recommendedName>
        <fullName evidence="4">diguanylate cyclase</fullName>
        <ecNumber evidence="4">2.7.7.65</ecNumber>
    </recommendedName>
</protein>
<sequence length="494" mass="54357">MPHDQRNVIASDAPLGTTVAANALLLRFPWLSDLLLILLWMASWRIASLMEYAPHASIWFPPSGVTFAAFLLLGKRALPAIVFCGLASTFWEDMLDQSQHSLSELLQSGLLFGVVHSLSYWLGAAITLLVIRRSSRHNLPTVILAFLLLGPLSALLATFTGTQALAVTSILSGSDISQIWLAWWIGDLIGIIALTPLCIGLISRFYPRCGSWILELGLRQSGSDRYGFVMKLLLSALLLTLTMTATAQFHHDEVAFSIFFMCIPLMWIVHTETPLRSALSLALLSTLTAIGIKMLALSDHALVYQFAISVLAASTYFGLTVPVLVSHNARLRQIALEDGLTKAASRSHFFEQAEQEVLRARHYRQPISLVVFDIDHFKSINDKYGHSVGDMALVAVASTVKRQLRQADILGRFGGDEFMMLLPGDTLSQARETADRMRLALMQLTVQGPIQGLAGSFGVVEVMETETIMEAFDRADRHLLEAKRAGRNQVAISA</sequence>
<dbReference type="AlphaFoldDB" id="A0A3N1PDU7"/>
<dbReference type="InterPro" id="IPR043128">
    <property type="entry name" value="Rev_trsase/Diguanyl_cyclase"/>
</dbReference>
<dbReference type="SUPFAM" id="SSF55073">
    <property type="entry name" value="Nucleotide cyclase"/>
    <property type="match status" value="1"/>
</dbReference>
<feature type="transmembrane region" description="Helical" evidence="10">
    <location>
        <begin position="110"/>
        <end position="131"/>
    </location>
</feature>
<comment type="pathway">
    <text evidence="3">Purine metabolism; 3',5'-cyclic di-GMP biosynthesis.</text>
</comment>
<evidence type="ECO:0000313" key="12">
    <source>
        <dbReference type="EMBL" id="ROQ22686.1"/>
    </source>
</evidence>
<feature type="transmembrane region" description="Helical" evidence="10">
    <location>
        <begin position="143"/>
        <end position="161"/>
    </location>
</feature>
<evidence type="ECO:0000256" key="6">
    <source>
        <dbReference type="ARBA" id="ARBA00022692"/>
    </source>
</evidence>
<organism evidence="12 13">
    <name type="scientific">Gallaecimonas pentaromativorans</name>
    <dbReference type="NCBI Taxonomy" id="584787"/>
    <lineage>
        <taxon>Bacteria</taxon>
        <taxon>Pseudomonadati</taxon>
        <taxon>Pseudomonadota</taxon>
        <taxon>Gammaproteobacteria</taxon>
        <taxon>Enterobacterales</taxon>
        <taxon>Gallaecimonadaceae</taxon>
        <taxon>Gallaecimonas</taxon>
    </lineage>
</organism>
<keyword evidence="5" id="KW-1003">Cell membrane</keyword>
<dbReference type="STRING" id="584787.GCA_001247655_01624"/>
<dbReference type="Proteomes" id="UP000268033">
    <property type="component" value="Unassembled WGS sequence"/>
</dbReference>
<keyword evidence="13" id="KW-1185">Reference proteome</keyword>
<accession>A0A3N1PDU7</accession>
<dbReference type="EC" id="2.7.7.65" evidence="4"/>
<evidence type="ECO:0000259" key="11">
    <source>
        <dbReference type="PROSITE" id="PS50887"/>
    </source>
</evidence>
<gene>
    <name evidence="12" type="ORF">EDC28_109176</name>
</gene>
<dbReference type="InterPro" id="IPR007895">
    <property type="entry name" value="MASE1"/>
</dbReference>
<comment type="subcellular location">
    <subcellularLocation>
        <location evidence="2">Cell membrane</location>
        <topology evidence="2">Multi-pass membrane protein</topology>
    </subcellularLocation>
</comment>
<evidence type="ECO:0000256" key="3">
    <source>
        <dbReference type="ARBA" id="ARBA00004665"/>
    </source>
</evidence>
<dbReference type="PROSITE" id="PS50887">
    <property type="entry name" value="GGDEF"/>
    <property type="match status" value="1"/>
</dbReference>
<evidence type="ECO:0000256" key="5">
    <source>
        <dbReference type="ARBA" id="ARBA00022475"/>
    </source>
</evidence>
<evidence type="ECO:0000256" key="4">
    <source>
        <dbReference type="ARBA" id="ARBA00012528"/>
    </source>
</evidence>
<feature type="transmembrane region" description="Helical" evidence="10">
    <location>
        <begin position="65"/>
        <end position="90"/>
    </location>
</feature>
<feature type="transmembrane region" description="Helical" evidence="10">
    <location>
        <begin position="228"/>
        <end position="248"/>
    </location>
</feature>
<feature type="domain" description="GGDEF" evidence="11">
    <location>
        <begin position="365"/>
        <end position="494"/>
    </location>
</feature>
<dbReference type="RefSeq" id="WP_123422324.1">
    <property type="nucleotide sequence ID" value="NZ_RJUL01000009.1"/>
</dbReference>
<comment type="caution">
    <text evidence="12">The sequence shown here is derived from an EMBL/GenBank/DDBJ whole genome shotgun (WGS) entry which is preliminary data.</text>
</comment>
<feature type="transmembrane region" description="Helical" evidence="10">
    <location>
        <begin position="34"/>
        <end position="53"/>
    </location>
</feature>
<evidence type="ECO:0000313" key="13">
    <source>
        <dbReference type="Proteomes" id="UP000268033"/>
    </source>
</evidence>
<dbReference type="SMART" id="SM00267">
    <property type="entry name" value="GGDEF"/>
    <property type="match status" value="1"/>
</dbReference>
<evidence type="ECO:0000256" key="9">
    <source>
        <dbReference type="ARBA" id="ARBA00034247"/>
    </source>
</evidence>
<dbReference type="Pfam" id="PF05231">
    <property type="entry name" value="MASE1"/>
    <property type="match status" value="1"/>
</dbReference>
<dbReference type="InterPro" id="IPR000160">
    <property type="entry name" value="GGDEF_dom"/>
</dbReference>
<dbReference type="InterPro" id="IPR050469">
    <property type="entry name" value="Diguanylate_Cyclase"/>
</dbReference>
<dbReference type="NCBIfam" id="TIGR00254">
    <property type="entry name" value="GGDEF"/>
    <property type="match status" value="1"/>
</dbReference>
<dbReference type="PANTHER" id="PTHR45138">
    <property type="entry name" value="REGULATORY COMPONENTS OF SENSORY TRANSDUCTION SYSTEM"/>
    <property type="match status" value="1"/>
</dbReference>
<dbReference type="EMBL" id="RJUL01000009">
    <property type="protein sequence ID" value="ROQ22686.1"/>
    <property type="molecule type" value="Genomic_DNA"/>
</dbReference>
<feature type="transmembrane region" description="Helical" evidence="10">
    <location>
        <begin position="254"/>
        <end position="271"/>
    </location>
</feature>
<evidence type="ECO:0000256" key="10">
    <source>
        <dbReference type="SAM" id="Phobius"/>
    </source>
</evidence>
<evidence type="ECO:0000256" key="2">
    <source>
        <dbReference type="ARBA" id="ARBA00004651"/>
    </source>
</evidence>
<proteinExistence type="predicted"/>
<comment type="catalytic activity">
    <reaction evidence="9">
        <text>2 GTP = 3',3'-c-di-GMP + 2 diphosphate</text>
        <dbReference type="Rhea" id="RHEA:24898"/>
        <dbReference type="ChEBI" id="CHEBI:33019"/>
        <dbReference type="ChEBI" id="CHEBI:37565"/>
        <dbReference type="ChEBI" id="CHEBI:58805"/>
        <dbReference type="EC" id="2.7.7.65"/>
    </reaction>
</comment>
<keyword evidence="6 10" id="KW-0812">Transmembrane</keyword>
<comment type="cofactor">
    <cofactor evidence="1">
        <name>Mg(2+)</name>
        <dbReference type="ChEBI" id="CHEBI:18420"/>
    </cofactor>
</comment>
<dbReference type="CDD" id="cd01949">
    <property type="entry name" value="GGDEF"/>
    <property type="match status" value="1"/>
</dbReference>
<dbReference type="InterPro" id="IPR029787">
    <property type="entry name" value="Nucleotide_cyclase"/>
</dbReference>
<evidence type="ECO:0000256" key="8">
    <source>
        <dbReference type="ARBA" id="ARBA00023136"/>
    </source>
</evidence>
<name>A0A3N1PDU7_9GAMM</name>
<dbReference type="GO" id="GO:0005886">
    <property type="term" value="C:plasma membrane"/>
    <property type="evidence" value="ECO:0007669"/>
    <property type="project" value="UniProtKB-SubCell"/>
</dbReference>
<dbReference type="Pfam" id="PF00990">
    <property type="entry name" value="GGDEF"/>
    <property type="match status" value="1"/>
</dbReference>
<evidence type="ECO:0000256" key="7">
    <source>
        <dbReference type="ARBA" id="ARBA00022989"/>
    </source>
</evidence>